<evidence type="ECO:0000313" key="3">
    <source>
        <dbReference type="Proteomes" id="UP000636709"/>
    </source>
</evidence>
<feature type="compositionally biased region" description="Acidic residues" evidence="1">
    <location>
        <begin position="69"/>
        <end position="81"/>
    </location>
</feature>
<dbReference type="PANTHER" id="PTHR45224:SF3">
    <property type="entry name" value="OS11G0506300 PROTEIN"/>
    <property type="match status" value="1"/>
</dbReference>
<reference evidence="2" key="1">
    <citation type="submission" date="2020-07" db="EMBL/GenBank/DDBJ databases">
        <title>Genome sequence and genetic diversity analysis of an under-domesticated orphan crop, white fonio (Digitaria exilis).</title>
        <authorList>
            <person name="Bennetzen J.L."/>
            <person name="Chen S."/>
            <person name="Ma X."/>
            <person name="Wang X."/>
            <person name="Yssel A.E.J."/>
            <person name="Chaluvadi S.R."/>
            <person name="Johnson M."/>
            <person name="Gangashetty P."/>
            <person name="Hamidou F."/>
            <person name="Sanogo M.D."/>
            <person name="Zwaenepoel A."/>
            <person name="Wallace J."/>
            <person name="Van De Peer Y."/>
            <person name="Van Deynze A."/>
        </authorList>
    </citation>
    <scope>NUCLEOTIDE SEQUENCE</scope>
    <source>
        <tissue evidence="2">Leaves</tissue>
    </source>
</reference>
<evidence type="ECO:0000313" key="2">
    <source>
        <dbReference type="EMBL" id="KAF8659025.1"/>
    </source>
</evidence>
<dbReference type="OrthoDB" id="676833at2759"/>
<accession>A0A835A962</accession>
<dbReference type="PANTHER" id="PTHR45224">
    <property type="entry name" value="OS01G0527900 PROTEIN-RELATED"/>
    <property type="match status" value="1"/>
</dbReference>
<dbReference type="Proteomes" id="UP000636709">
    <property type="component" value="Unassembled WGS sequence"/>
</dbReference>
<feature type="compositionally biased region" description="Polar residues" evidence="1">
    <location>
        <begin position="9"/>
        <end position="25"/>
    </location>
</feature>
<dbReference type="AlphaFoldDB" id="A0A835A962"/>
<protein>
    <submittedName>
        <fullName evidence="2">Uncharacterized protein</fullName>
    </submittedName>
</protein>
<comment type="caution">
    <text evidence="2">The sequence shown here is derived from an EMBL/GenBank/DDBJ whole genome shotgun (WGS) entry which is preliminary data.</text>
</comment>
<feature type="region of interest" description="Disordered" evidence="1">
    <location>
        <begin position="59"/>
        <end position="87"/>
    </location>
</feature>
<name>A0A835A962_9POAL</name>
<evidence type="ECO:0000256" key="1">
    <source>
        <dbReference type="SAM" id="MobiDB-lite"/>
    </source>
</evidence>
<keyword evidence="3" id="KW-1185">Reference proteome</keyword>
<feature type="compositionally biased region" description="Basic and acidic residues" evidence="1">
    <location>
        <begin position="59"/>
        <end position="68"/>
    </location>
</feature>
<organism evidence="2 3">
    <name type="scientific">Digitaria exilis</name>
    <dbReference type="NCBI Taxonomy" id="1010633"/>
    <lineage>
        <taxon>Eukaryota</taxon>
        <taxon>Viridiplantae</taxon>
        <taxon>Streptophyta</taxon>
        <taxon>Embryophyta</taxon>
        <taxon>Tracheophyta</taxon>
        <taxon>Spermatophyta</taxon>
        <taxon>Magnoliopsida</taxon>
        <taxon>Liliopsida</taxon>
        <taxon>Poales</taxon>
        <taxon>Poaceae</taxon>
        <taxon>PACMAD clade</taxon>
        <taxon>Panicoideae</taxon>
        <taxon>Panicodae</taxon>
        <taxon>Paniceae</taxon>
        <taxon>Anthephorinae</taxon>
        <taxon>Digitaria</taxon>
    </lineage>
</organism>
<feature type="region of interest" description="Disordered" evidence="1">
    <location>
        <begin position="1"/>
        <end position="31"/>
    </location>
</feature>
<proteinExistence type="predicted"/>
<dbReference type="EMBL" id="JACEFO010002477">
    <property type="protein sequence ID" value="KAF8659025.1"/>
    <property type="molecule type" value="Genomic_DNA"/>
</dbReference>
<sequence>MQDVEFEQDFSTPISSKNNETNAADSSEEDVVKKLRRESFGLKKKMSGCGYNDQMWIEKAHGSGTDKEGEAEDPIDLDETEDQPRPMGQKLAKKLKYANNKVVEHIDLEELEKFGKIQDEQNANRLKVLEVQQKL</sequence>
<gene>
    <name evidence="2" type="ORF">HU200_058869</name>
</gene>